<feature type="domain" description="FAS1" evidence="9">
    <location>
        <begin position="430"/>
        <end position="555"/>
    </location>
</feature>
<evidence type="ECO:0000256" key="4">
    <source>
        <dbReference type="ARBA" id="ARBA00022530"/>
    </source>
</evidence>
<evidence type="ECO:0008006" key="13">
    <source>
        <dbReference type="Google" id="ProtNLM"/>
    </source>
</evidence>
<dbReference type="FunFam" id="2.30.180.10:FF:000001">
    <property type="entry name" value="periostin isoform X1"/>
    <property type="match status" value="1"/>
</dbReference>
<feature type="domain" description="FAS1" evidence="9">
    <location>
        <begin position="160"/>
        <end position="293"/>
    </location>
</feature>
<comment type="subcellular location">
    <subcellularLocation>
        <location evidence="1">Secreted</location>
        <location evidence="1">Extracellular space</location>
        <location evidence="1">Extracellular matrix</location>
    </subcellularLocation>
</comment>
<dbReference type="InterPro" id="IPR011489">
    <property type="entry name" value="EMI_domain"/>
</dbReference>
<dbReference type="InterPro" id="IPR036378">
    <property type="entry name" value="FAS1_dom_sf"/>
</dbReference>
<keyword evidence="7" id="KW-0130">Cell adhesion</keyword>
<keyword evidence="12" id="KW-1185">Reference proteome</keyword>
<dbReference type="FunFam" id="2.30.180.10:FF:000002">
    <property type="entry name" value="periostin isoform X1"/>
    <property type="match status" value="1"/>
</dbReference>
<dbReference type="SMART" id="SM00554">
    <property type="entry name" value="FAS1"/>
    <property type="match status" value="4"/>
</dbReference>
<dbReference type="GO" id="GO:0030198">
    <property type="term" value="P:extracellular matrix organization"/>
    <property type="evidence" value="ECO:0007669"/>
    <property type="project" value="TreeGrafter"/>
</dbReference>
<evidence type="ECO:0000256" key="2">
    <source>
        <dbReference type="ARBA" id="ARBA00022479"/>
    </source>
</evidence>
<dbReference type="PANTHER" id="PTHR10900">
    <property type="entry name" value="PERIOSTIN-RELATED"/>
    <property type="match status" value="1"/>
</dbReference>
<dbReference type="Pfam" id="PF02469">
    <property type="entry name" value="Fasciclin"/>
    <property type="match status" value="4"/>
</dbReference>
<reference evidence="11 12" key="1">
    <citation type="journal article" date="2019" name="Sci. Data">
        <title>Hybrid genome assembly and annotation of Danionella translucida.</title>
        <authorList>
            <person name="Kadobianskyi M."/>
            <person name="Schulze L."/>
            <person name="Schuelke M."/>
            <person name="Judkewitz B."/>
        </authorList>
    </citation>
    <scope>NUCLEOTIDE SEQUENCE [LARGE SCALE GENOMIC DNA]</scope>
    <source>
        <strain evidence="11 12">Bolton</strain>
    </source>
</reference>
<gene>
    <name evidence="11" type="ORF">DNTS_020641</name>
</gene>
<dbReference type="PANTHER" id="PTHR10900:SF12">
    <property type="entry name" value="PERIOSTIN"/>
    <property type="match status" value="1"/>
</dbReference>
<dbReference type="OrthoDB" id="7700931at2759"/>
<comment type="caution">
    <text evidence="11">The sequence shown here is derived from an EMBL/GenBank/DDBJ whole genome shotgun (WGS) entry which is preliminary data.</text>
</comment>
<dbReference type="AlphaFoldDB" id="A0A553PZM3"/>
<keyword evidence="5" id="KW-0732">Signal</keyword>
<dbReference type="SUPFAM" id="SSF82153">
    <property type="entry name" value="FAS1 domain"/>
    <property type="match status" value="4"/>
</dbReference>
<feature type="domain" description="EMI" evidence="10">
    <location>
        <begin position="103"/>
        <end position="157"/>
    </location>
</feature>
<dbReference type="PROSITE" id="PS51041">
    <property type="entry name" value="EMI"/>
    <property type="match status" value="1"/>
</dbReference>
<feature type="domain" description="FAS1" evidence="9">
    <location>
        <begin position="297"/>
        <end position="428"/>
    </location>
</feature>
<evidence type="ECO:0000256" key="8">
    <source>
        <dbReference type="ARBA" id="ARBA00023157"/>
    </source>
</evidence>
<accession>A0A553PZM3</accession>
<keyword evidence="6" id="KW-0677">Repeat</keyword>
<keyword evidence="3" id="KW-0964">Secreted</keyword>
<dbReference type="Proteomes" id="UP000316079">
    <property type="component" value="Unassembled WGS sequence"/>
</dbReference>
<keyword evidence="2" id="KW-0301">Gamma-carboxyglutamic acid</keyword>
<dbReference type="FunFam" id="2.30.180.10:FF:000003">
    <property type="entry name" value="periostin isoform X1"/>
    <property type="match status" value="1"/>
</dbReference>
<evidence type="ECO:0000256" key="3">
    <source>
        <dbReference type="ARBA" id="ARBA00022525"/>
    </source>
</evidence>
<keyword evidence="4" id="KW-0272">Extracellular matrix</keyword>
<dbReference type="GO" id="GO:0031012">
    <property type="term" value="C:extracellular matrix"/>
    <property type="evidence" value="ECO:0007669"/>
    <property type="project" value="TreeGrafter"/>
</dbReference>
<dbReference type="EMBL" id="SRMA01026496">
    <property type="protein sequence ID" value="TRY83121.1"/>
    <property type="molecule type" value="Genomic_DNA"/>
</dbReference>
<dbReference type="GO" id="GO:0007155">
    <property type="term" value="P:cell adhesion"/>
    <property type="evidence" value="ECO:0007669"/>
    <property type="project" value="UniProtKB-KW"/>
</dbReference>
<dbReference type="InterPro" id="IPR050904">
    <property type="entry name" value="Adhesion/Biosynth-related"/>
</dbReference>
<evidence type="ECO:0000313" key="11">
    <source>
        <dbReference type="EMBL" id="TRY83121.1"/>
    </source>
</evidence>
<dbReference type="STRING" id="623744.A0A553PZM3"/>
<feature type="domain" description="FAS1" evidence="9">
    <location>
        <begin position="559"/>
        <end position="674"/>
    </location>
</feature>
<organism evidence="11 12">
    <name type="scientific">Danionella cerebrum</name>
    <dbReference type="NCBI Taxonomy" id="2873325"/>
    <lineage>
        <taxon>Eukaryota</taxon>
        <taxon>Metazoa</taxon>
        <taxon>Chordata</taxon>
        <taxon>Craniata</taxon>
        <taxon>Vertebrata</taxon>
        <taxon>Euteleostomi</taxon>
        <taxon>Actinopterygii</taxon>
        <taxon>Neopterygii</taxon>
        <taxon>Teleostei</taxon>
        <taxon>Ostariophysi</taxon>
        <taxon>Cypriniformes</taxon>
        <taxon>Danionidae</taxon>
        <taxon>Danioninae</taxon>
        <taxon>Danionella</taxon>
    </lineage>
</organism>
<dbReference type="Gene3D" id="2.30.180.10">
    <property type="entry name" value="FAS1 domain"/>
    <property type="match status" value="4"/>
</dbReference>
<dbReference type="GO" id="GO:0050839">
    <property type="term" value="F:cell adhesion molecule binding"/>
    <property type="evidence" value="ECO:0007669"/>
    <property type="project" value="TreeGrafter"/>
</dbReference>
<name>A0A553PZM3_9TELE</name>
<evidence type="ECO:0000313" key="12">
    <source>
        <dbReference type="Proteomes" id="UP000316079"/>
    </source>
</evidence>
<dbReference type="PROSITE" id="PS50213">
    <property type="entry name" value="FAS1"/>
    <property type="match status" value="4"/>
</dbReference>
<evidence type="ECO:0000256" key="6">
    <source>
        <dbReference type="ARBA" id="ARBA00022737"/>
    </source>
</evidence>
<sequence length="926" mass="102686">MSLAGLQGPRGGDGCIESRLILLFIFAIVCVEIEEKGRAAIKLVSLRLAPIPSGFWSGFGFSSMILQLTTTATILVLLSFDLVDSSAYDKIVSHSRIRAKNEGPNVCALQHVMGTKKKYFSTCKSWYNKSICGKKAVILYECCPGYMQLDGMRGCPAVSPIDNVYGTLDLVHAKITQQYVDQSNLKPQMVGAGSYTMFAPSDDAWEELDPTSKSAMVSRGNTELYNALHYHMVNKRLLTKDLKNDLRIESMYEKQGLHVNHYSNGVVTVNCARIIHGNQVATNGVVHVVDRVIRVVSQTIQDVIQTNEDLASLREIAGNVGLQDQLSEPGHYTLFAPTNKAFEKLDKNVRDRLMGDNTVLEALLKYHLLNSVQCSEAILAGSVYETLEGSNIEIGCDGESLTVNGIKMVFKKDIVTSNGVIHLIDQVLLPDSSKEVMELIGESQMMFSDVVSELGLSEAMQQETEYTLLAPLNGAFSEDIMLMDQRLLRTILENHILKLKVSLGNLYNGQLLETLGGKLLRVFIYRTAVCIENACMVRGSREGSNGALHVMRSLVQLPDSNLYQLLLKDGRFKIFLSLMESAGLTDLLKKEGSYTLFAPLDVAFGALTKADIALLKRDINALRAILLYHFSNGIFINGGLERGVNNSIHVNSLEVPDFDRMATNGVVHVVKNLLYPQDLPVGREDLLILLKRLIRYIELKFVSGYTYNEIPLGFIKRTVTTHVLEKGPETLVEKIVVEPIKVTRVIEGQPAVTKVTRVVEAQPSVTKVTRVIEGKPSVTKVTRVIETHSASSDDEIDGDVKRIMGEGGPGITTITRVINPEARVVESEPKVTTLTRVIKKEPRITESTPGETTLTRVINPEPHIIEGPDFSKILSFKDNPELFESETEKITRIIKEGRSQKRAALRRPLGTRRKVRLVRHPSKNTQ</sequence>
<proteinExistence type="predicted"/>
<dbReference type="GO" id="GO:0005615">
    <property type="term" value="C:extracellular space"/>
    <property type="evidence" value="ECO:0007669"/>
    <property type="project" value="TreeGrafter"/>
</dbReference>
<dbReference type="InterPro" id="IPR000782">
    <property type="entry name" value="FAS1_domain"/>
</dbReference>
<keyword evidence="8" id="KW-1015">Disulfide bond</keyword>
<evidence type="ECO:0000259" key="9">
    <source>
        <dbReference type="PROSITE" id="PS50213"/>
    </source>
</evidence>
<evidence type="ECO:0000256" key="1">
    <source>
        <dbReference type="ARBA" id="ARBA00004498"/>
    </source>
</evidence>
<evidence type="ECO:0000256" key="7">
    <source>
        <dbReference type="ARBA" id="ARBA00022889"/>
    </source>
</evidence>
<protein>
    <recommendedName>
        <fullName evidence="13">Periostin</fullName>
    </recommendedName>
</protein>
<evidence type="ECO:0000259" key="10">
    <source>
        <dbReference type="PROSITE" id="PS51041"/>
    </source>
</evidence>
<evidence type="ECO:0000256" key="5">
    <source>
        <dbReference type="ARBA" id="ARBA00022729"/>
    </source>
</evidence>